<accession>A0ABU0KJL9</accession>
<comment type="caution">
    <text evidence="1">The sequence shown here is derived from an EMBL/GenBank/DDBJ whole genome shotgun (WGS) entry which is preliminary data.</text>
</comment>
<name>A0ABU0KJL9_9ACTN</name>
<dbReference type="EMBL" id="JAUSWC010000016">
    <property type="protein sequence ID" value="MDQ0489494.1"/>
    <property type="molecule type" value="Genomic_DNA"/>
</dbReference>
<keyword evidence="2" id="KW-1185">Reference proteome</keyword>
<dbReference type="RefSeq" id="WP_019524847.1">
    <property type="nucleotide sequence ID" value="NZ_JAUSWC010000016.1"/>
</dbReference>
<gene>
    <name evidence="1" type="ORF">QO019_004371</name>
</gene>
<reference evidence="1 2" key="1">
    <citation type="submission" date="2023-07" db="EMBL/GenBank/DDBJ databases">
        <title>Genomic Encyclopedia of Type Strains, Phase IV (KMG-IV): sequencing the most valuable type-strain genomes for metagenomic binning, comparative biology and taxonomic classification.</title>
        <authorList>
            <person name="Goeker M."/>
        </authorList>
    </citation>
    <scope>NUCLEOTIDE SEQUENCE [LARGE SCALE GENOMIC DNA]</scope>
    <source>
        <strain evidence="1 2">DSM 40573</strain>
    </source>
</reference>
<sequence>MDTTFNGLNGAVSAAVLPEPAQLQIEHLDRTPEDGVALLTYTWSPVPGHDDSPARV</sequence>
<evidence type="ECO:0000313" key="2">
    <source>
        <dbReference type="Proteomes" id="UP001236795"/>
    </source>
</evidence>
<protein>
    <submittedName>
        <fullName evidence="1">Uncharacterized protein</fullName>
    </submittedName>
</protein>
<evidence type="ECO:0000313" key="1">
    <source>
        <dbReference type="EMBL" id="MDQ0489494.1"/>
    </source>
</evidence>
<organism evidence="1 2">
    <name type="scientific">Streptomyces thermodiastaticus</name>
    <dbReference type="NCBI Taxonomy" id="44061"/>
    <lineage>
        <taxon>Bacteria</taxon>
        <taxon>Bacillati</taxon>
        <taxon>Actinomycetota</taxon>
        <taxon>Actinomycetes</taxon>
        <taxon>Kitasatosporales</taxon>
        <taxon>Streptomycetaceae</taxon>
        <taxon>Streptomyces</taxon>
    </lineage>
</organism>
<proteinExistence type="predicted"/>
<dbReference type="Proteomes" id="UP001236795">
    <property type="component" value="Unassembled WGS sequence"/>
</dbReference>